<evidence type="ECO:0000313" key="1">
    <source>
        <dbReference type="EMBL" id="VWC72845.1"/>
    </source>
</evidence>
<dbReference type="RefSeq" id="WP_175043561.1">
    <property type="nucleotide sequence ID" value="NZ_CABVQI010000005.1"/>
</dbReference>
<reference evidence="1 2" key="1">
    <citation type="submission" date="2019-09" db="EMBL/GenBank/DDBJ databases">
        <authorList>
            <person name="Depoorter E."/>
        </authorList>
    </citation>
    <scope>NUCLEOTIDE SEQUENCE [LARGE SCALE GENOMIC DNA]</scope>
    <source>
        <strain evidence="1">R-18112</strain>
    </source>
</reference>
<gene>
    <name evidence="1" type="ORF">BLA18112_02073</name>
</gene>
<dbReference type="EMBL" id="CABVQI010000005">
    <property type="protein sequence ID" value="VWC72845.1"/>
    <property type="molecule type" value="Genomic_DNA"/>
</dbReference>
<accession>A0A6P2UGK1</accession>
<dbReference type="AlphaFoldDB" id="A0A6P2UGK1"/>
<name>A0A6P2UGK1_BURL3</name>
<organism evidence="1 2">
    <name type="scientific">Burkholderia lata (strain ATCC 17760 / DSM 23089 / LMG 22485 / NCIMB 9086 / R18194 / 383)</name>
    <dbReference type="NCBI Taxonomy" id="482957"/>
    <lineage>
        <taxon>Bacteria</taxon>
        <taxon>Pseudomonadati</taxon>
        <taxon>Pseudomonadota</taxon>
        <taxon>Betaproteobacteria</taxon>
        <taxon>Burkholderiales</taxon>
        <taxon>Burkholderiaceae</taxon>
        <taxon>Burkholderia</taxon>
        <taxon>Burkholderia cepacia complex</taxon>
    </lineage>
</organism>
<dbReference type="Proteomes" id="UP000494274">
    <property type="component" value="Unassembled WGS sequence"/>
</dbReference>
<proteinExistence type="predicted"/>
<protein>
    <submittedName>
        <fullName evidence="1">Uncharacterized protein</fullName>
    </submittedName>
</protein>
<evidence type="ECO:0000313" key="2">
    <source>
        <dbReference type="Proteomes" id="UP000494274"/>
    </source>
</evidence>
<sequence length="191" mass="21720">MYSSAQESAHQIHSSNTADIALHVLHTAADTSSPLEEVRLDRLVTSVLDIDEMEAERLEVLSGGKSIVPFRTPRRFHETLVRAIGELQLSQFFCSSTQGHDHRSICPGAYDERRGEHHPGEMAAWRANFRALPPERQMIAATIVWLYRSGPDSIWLRRVPCNWRAIDALRYMADAGCLTIWLRLIARFPGW</sequence>